<gene>
    <name evidence="1" type="ORF">QR685DRAFT_572644</name>
</gene>
<comment type="caution">
    <text evidence="1">The sequence shown here is derived from an EMBL/GenBank/DDBJ whole genome shotgun (WGS) entry which is preliminary data.</text>
</comment>
<proteinExistence type="predicted"/>
<accession>A0ABR3DBC4</accession>
<keyword evidence="2" id="KW-1185">Reference proteome</keyword>
<dbReference type="EMBL" id="JAVLET010000005">
    <property type="protein sequence ID" value="KAL0469677.1"/>
    <property type="molecule type" value="Genomic_DNA"/>
</dbReference>
<evidence type="ECO:0000313" key="2">
    <source>
        <dbReference type="Proteomes" id="UP001451303"/>
    </source>
</evidence>
<reference evidence="1 2" key="1">
    <citation type="submission" date="2023-09" db="EMBL/GenBank/DDBJ databases">
        <title>Multi-omics analysis of a traditional fermented food reveals byproduct-associated fungal strains for waste-to-food upcycling.</title>
        <authorList>
            <consortium name="Lawrence Berkeley National Laboratory"/>
            <person name="Rekdal V.M."/>
            <person name="Villalobos-Escobedo J.M."/>
            <person name="Rodriguez-Valeron N."/>
            <person name="Garcia M.O."/>
            <person name="Vasquez D.P."/>
            <person name="Damayanti I."/>
            <person name="Sorensen P.M."/>
            <person name="Baidoo E.E."/>
            <person name="De Carvalho A.C."/>
            <person name="Riley R."/>
            <person name="Lipzen A."/>
            <person name="He G."/>
            <person name="Yan M."/>
            <person name="Haridas S."/>
            <person name="Daum C."/>
            <person name="Yoshinaga Y."/>
            <person name="Ng V."/>
            <person name="Grigoriev I.V."/>
            <person name="Munk R."/>
            <person name="Nuraida L."/>
            <person name="Wijaya C.H."/>
            <person name="Morales P.-C."/>
            <person name="Keasling J.D."/>
        </authorList>
    </citation>
    <scope>NUCLEOTIDE SEQUENCE [LARGE SCALE GENOMIC DNA]</scope>
    <source>
        <strain evidence="1 2">FGSC 2613</strain>
    </source>
</reference>
<name>A0ABR3DBC4_NEUIN</name>
<evidence type="ECO:0000313" key="1">
    <source>
        <dbReference type="EMBL" id="KAL0469677.1"/>
    </source>
</evidence>
<dbReference type="Proteomes" id="UP001451303">
    <property type="component" value="Unassembled WGS sequence"/>
</dbReference>
<sequence>MTDCTDIYALACFIQQPVLHTMLKGEVDCPHVPFLPTWQMRHSFAKIAVRQCTIHSASKPTMLSNRSNIIYNPKR</sequence>
<evidence type="ECO:0008006" key="3">
    <source>
        <dbReference type="Google" id="ProtNLM"/>
    </source>
</evidence>
<organism evidence="1 2">
    <name type="scientific">Neurospora intermedia</name>
    <dbReference type="NCBI Taxonomy" id="5142"/>
    <lineage>
        <taxon>Eukaryota</taxon>
        <taxon>Fungi</taxon>
        <taxon>Dikarya</taxon>
        <taxon>Ascomycota</taxon>
        <taxon>Pezizomycotina</taxon>
        <taxon>Sordariomycetes</taxon>
        <taxon>Sordariomycetidae</taxon>
        <taxon>Sordariales</taxon>
        <taxon>Sordariaceae</taxon>
        <taxon>Neurospora</taxon>
    </lineage>
</organism>
<protein>
    <recommendedName>
        <fullName evidence="3">Protein kinase domain-containing protein</fullName>
    </recommendedName>
</protein>